<name>A0ABV5LWI4_9ACTN</name>
<dbReference type="RefSeq" id="WP_380136926.1">
    <property type="nucleotide sequence ID" value="NZ_JBHLUI010000008.1"/>
</dbReference>
<organism evidence="2 3">
    <name type="scientific">Kineococcus gynurae</name>
    <dbReference type="NCBI Taxonomy" id="452979"/>
    <lineage>
        <taxon>Bacteria</taxon>
        <taxon>Bacillati</taxon>
        <taxon>Actinomycetota</taxon>
        <taxon>Actinomycetes</taxon>
        <taxon>Kineosporiales</taxon>
        <taxon>Kineosporiaceae</taxon>
        <taxon>Kineococcus</taxon>
    </lineage>
</organism>
<comment type="caution">
    <text evidence="2">The sequence shown here is derived from an EMBL/GenBank/DDBJ whole genome shotgun (WGS) entry which is preliminary data.</text>
</comment>
<proteinExistence type="predicted"/>
<dbReference type="Proteomes" id="UP001589748">
    <property type="component" value="Unassembled WGS sequence"/>
</dbReference>
<protein>
    <submittedName>
        <fullName evidence="2">Uncharacterized protein</fullName>
    </submittedName>
</protein>
<evidence type="ECO:0000256" key="1">
    <source>
        <dbReference type="SAM" id="MobiDB-lite"/>
    </source>
</evidence>
<keyword evidence="3" id="KW-1185">Reference proteome</keyword>
<evidence type="ECO:0000313" key="2">
    <source>
        <dbReference type="EMBL" id="MFB9378450.1"/>
    </source>
</evidence>
<sequence length="62" mass="6512">MSSEHPENPGPDTDEAPRSTDEPGTSAEHGEDRSLKGPAQDGYGNDTGFAEAAEDADENVDH</sequence>
<feature type="compositionally biased region" description="Acidic residues" evidence="1">
    <location>
        <begin position="52"/>
        <end position="62"/>
    </location>
</feature>
<dbReference type="EMBL" id="JBHMDM010000007">
    <property type="protein sequence ID" value="MFB9378450.1"/>
    <property type="molecule type" value="Genomic_DNA"/>
</dbReference>
<reference evidence="2 3" key="1">
    <citation type="submission" date="2024-09" db="EMBL/GenBank/DDBJ databases">
        <authorList>
            <person name="Sun Q."/>
            <person name="Mori K."/>
        </authorList>
    </citation>
    <scope>NUCLEOTIDE SEQUENCE [LARGE SCALE GENOMIC DNA]</scope>
    <source>
        <strain evidence="2 3">TISTR 1856</strain>
    </source>
</reference>
<gene>
    <name evidence="2" type="ORF">ACFFVI_15895</name>
</gene>
<evidence type="ECO:0000313" key="3">
    <source>
        <dbReference type="Proteomes" id="UP001589748"/>
    </source>
</evidence>
<feature type="region of interest" description="Disordered" evidence="1">
    <location>
        <begin position="1"/>
        <end position="62"/>
    </location>
</feature>
<accession>A0ABV5LWI4</accession>